<dbReference type="PROSITE" id="PS51766">
    <property type="entry name" value="DOCKERIN"/>
    <property type="match status" value="1"/>
</dbReference>
<dbReference type="GO" id="GO:0071555">
    <property type="term" value="P:cell wall organization"/>
    <property type="evidence" value="ECO:0007669"/>
    <property type="project" value="UniProtKB-KW"/>
</dbReference>
<keyword evidence="2" id="KW-1003">Cell membrane</keyword>
<keyword evidence="8" id="KW-0136">Cellulose degradation</keyword>
<dbReference type="AlphaFoldDB" id="A0A173MZN4"/>
<dbReference type="Pfam" id="PF00404">
    <property type="entry name" value="Dockerin_1"/>
    <property type="match status" value="1"/>
</dbReference>
<dbReference type="Gene3D" id="2.60.40.10">
    <property type="entry name" value="Immunoglobulins"/>
    <property type="match status" value="1"/>
</dbReference>
<evidence type="ECO:0000256" key="1">
    <source>
        <dbReference type="ARBA" id="ARBA00004401"/>
    </source>
</evidence>
<dbReference type="GO" id="GO:0030245">
    <property type="term" value="P:cellulose catabolic process"/>
    <property type="evidence" value="ECO:0007669"/>
    <property type="project" value="UniProtKB-KW"/>
</dbReference>
<dbReference type="PROSITE" id="PS50022">
    <property type="entry name" value="FA58C_3"/>
    <property type="match status" value="1"/>
</dbReference>
<dbReference type="InterPro" id="IPR005102">
    <property type="entry name" value="Carbo-bd_X2"/>
</dbReference>
<dbReference type="OMA" id="NSASAWN"/>
<keyword evidence="9" id="KW-0472">Membrane</keyword>
<keyword evidence="12" id="KW-0326">Glycosidase</keyword>
<evidence type="ECO:0000256" key="6">
    <source>
        <dbReference type="ARBA" id="ARBA00022968"/>
    </source>
</evidence>
<keyword evidence="4 17" id="KW-0732">Signal</keyword>
<dbReference type="InterPro" id="IPR002105">
    <property type="entry name" value="Dockerin_1_rpt"/>
</dbReference>
<evidence type="ECO:0000256" key="3">
    <source>
        <dbReference type="ARBA" id="ARBA00022692"/>
    </source>
</evidence>
<gene>
    <name evidence="20" type="primary">Eng5D</name>
</gene>
<keyword evidence="6" id="KW-0735">Signal-anchor</keyword>
<evidence type="ECO:0000256" key="8">
    <source>
        <dbReference type="ARBA" id="ARBA00023001"/>
    </source>
</evidence>
<dbReference type="InterPro" id="IPR016134">
    <property type="entry name" value="Dockerin_dom"/>
</dbReference>
<dbReference type="CDD" id="cd14256">
    <property type="entry name" value="Dockerin_I"/>
    <property type="match status" value="1"/>
</dbReference>
<dbReference type="InterPro" id="IPR017853">
    <property type="entry name" value="GH"/>
</dbReference>
<evidence type="ECO:0000256" key="7">
    <source>
        <dbReference type="ARBA" id="ARBA00022989"/>
    </source>
</evidence>
<keyword evidence="13" id="KW-0961">Cell wall biogenesis/degradation</keyword>
<dbReference type="Pfam" id="PF00150">
    <property type="entry name" value="Cellulase"/>
    <property type="match status" value="1"/>
</dbReference>
<feature type="signal peptide" evidence="17">
    <location>
        <begin position="1"/>
        <end position="32"/>
    </location>
</feature>
<dbReference type="GO" id="GO:0009986">
    <property type="term" value="C:cell surface"/>
    <property type="evidence" value="ECO:0007669"/>
    <property type="project" value="TreeGrafter"/>
</dbReference>
<organism evidence="20">
    <name type="scientific">Clostridium cellulovorans</name>
    <dbReference type="NCBI Taxonomy" id="1493"/>
    <lineage>
        <taxon>Bacteria</taxon>
        <taxon>Bacillati</taxon>
        <taxon>Bacillota</taxon>
        <taxon>Clostridia</taxon>
        <taxon>Eubacteriales</taxon>
        <taxon>Clostridiaceae</taxon>
        <taxon>Clostridium</taxon>
    </lineage>
</organism>
<evidence type="ECO:0000259" key="19">
    <source>
        <dbReference type="PROSITE" id="PS51766"/>
    </source>
</evidence>
<feature type="domain" description="Dockerin" evidence="19">
    <location>
        <begin position="582"/>
        <end position="650"/>
    </location>
</feature>
<name>A0A173MZN4_CLOCL</name>
<keyword evidence="11" id="KW-0119">Carbohydrate metabolism</keyword>
<comment type="function">
    <text evidence="15">Glucosidase involved in the degradation of cellulosic biomass. Active on lichenan.</text>
</comment>
<dbReference type="Gene3D" id="1.10.1330.10">
    <property type="entry name" value="Dockerin domain"/>
    <property type="match status" value="1"/>
</dbReference>
<dbReference type="PANTHER" id="PTHR31297:SF34">
    <property type="entry name" value="GLUCAN 1,3-BETA-GLUCOSIDASE 2"/>
    <property type="match status" value="1"/>
</dbReference>
<dbReference type="GO" id="GO:0008422">
    <property type="term" value="F:beta-glucosidase activity"/>
    <property type="evidence" value="ECO:0007669"/>
    <property type="project" value="TreeGrafter"/>
</dbReference>
<evidence type="ECO:0000256" key="13">
    <source>
        <dbReference type="ARBA" id="ARBA00023316"/>
    </source>
</evidence>
<dbReference type="InterPro" id="IPR001547">
    <property type="entry name" value="Glyco_hydro_5"/>
</dbReference>
<accession>A0A173MZN4</accession>
<reference evidence="20" key="1">
    <citation type="submission" date="2009-04" db="EMBL/GenBank/DDBJ databases">
        <title>Clostridium cellulovorans cellulosomal and noncellulosomal genes.</title>
        <authorList>
            <person name="Tamaru Y."/>
        </authorList>
    </citation>
    <scope>NUCLEOTIDE SEQUENCE</scope>
</reference>
<dbReference type="InterPro" id="IPR014756">
    <property type="entry name" value="Ig_E-set"/>
</dbReference>
<dbReference type="PANTHER" id="PTHR31297">
    <property type="entry name" value="GLUCAN ENDO-1,6-BETA-GLUCOSIDASE B"/>
    <property type="match status" value="1"/>
</dbReference>
<evidence type="ECO:0000256" key="5">
    <source>
        <dbReference type="ARBA" id="ARBA00022801"/>
    </source>
</evidence>
<dbReference type="SUPFAM" id="SSF81296">
    <property type="entry name" value="E set domains"/>
    <property type="match status" value="1"/>
</dbReference>
<evidence type="ECO:0000256" key="9">
    <source>
        <dbReference type="ARBA" id="ARBA00023136"/>
    </source>
</evidence>
<protein>
    <recommendedName>
        <fullName evidence="16">Exo-1,3-beta-glucanase D</fullName>
    </recommendedName>
</protein>
<keyword evidence="5" id="KW-0378">Hydrolase</keyword>
<dbReference type="SMR" id="A0A173MZN4"/>
<keyword evidence="10" id="KW-0325">Glycoprotein</keyword>
<dbReference type="GO" id="GO:0005886">
    <property type="term" value="C:plasma membrane"/>
    <property type="evidence" value="ECO:0007669"/>
    <property type="project" value="UniProtKB-SubCell"/>
</dbReference>
<evidence type="ECO:0000256" key="15">
    <source>
        <dbReference type="ARBA" id="ARBA00037126"/>
    </source>
</evidence>
<dbReference type="InterPro" id="IPR013783">
    <property type="entry name" value="Ig-like_fold"/>
</dbReference>
<evidence type="ECO:0000256" key="16">
    <source>
        <dbReference type="ARBA" id="ARBA00041260"/>
    </source>
</evidence>
<dbReference type="InterPro" id="IPR000421">
    <property type="entry name" value="FA58C"/>
</dbReference>
<dbReference type="GO" id="GO:0005576">
    <property type="term" value="C:extracellular region"/>
    <property type="evidence" value="ECO:0007669"/>
    <property type="project" value="TreeGrafter"/>
</dbReference>
<dbReference type="InterPro" id="IPR008979">
    <property type="entry name" value="Galactose-bd-like_sf"/>
</dbReference>
<dbReference type="Gene3D" id="3.20.20.80">
    <property type="entry name" value="Glycosidases"/>
    <property type="match status" value="1"/>
</dbReference>
<keyword evidence="7" id="KW-1133">Transmembrane helix</keyword>
<evidence type="ECO:0000256" key="10">
    <source>
        <dbReference type="ARBA" id="ARBA00023180"/>
    </source>
</evidence>
<dbReference type="InterPro" id="IPR050386">
    <property type="entry name" value="Glycosyl_hydrolase_5"/>
</dbReference>
<evidence type="ECO:0000256" key="14">
    <source>
        <dbReference type="ARBA" id="ARBA00023326"/>
    </source>
</evidence>
<evidence type="ECO:0000256" key="4">
    <source>
        <dbReference type="ARBA" id="ARBA00022729"/>
    </source>
</evidence>
<dbReference type="SUPFAM" id="SSF51445">
    <property type="entry name" value="(Trans)glycosidases"/>
    <property type="match status" value="1"/>
</dbReference>
<dbReference type="InterPro" id="IPR036439">
    <property type="entry name" value="Dockerin_dom_sf"/>
</dbReference>
<feature type="domain" description="F5/8 type C" evidence="18">
    <location>
        <begin position="342"/>
        <end position="479"/>
    </location>
</feature>
<evidence type="ECO:0000256" key="2">
    <source>
        <dbReference type="ARBA" id="ARBA00022475"/>
    </source>
</evidence>
<dbReference type="SUPFAM" id="SSF63446">
    <property type="entry name" value="Type I dockerin domain"/>
    <property type="match status" value="1"/>
</dbReference>
<evidence type="ECO:0000256" key="17">
    <source>
        <dbReference type="SAM" id="SignalP"/>
    </source>
</evidence>
<evidence type="ECO:0000259" key="18">
    <source>
        <dbReference type="PROSITE" id="PS50022"/>
    </source>
</evidence>
<dbReference type="Pfam" id="PF22633">
    <property type="entry name" value="F5_F8_type_C_2"/>
    <property type="match status" value="1"/>
</dbReference>
<dbReference type="Gene3D" id="2.60.120.260">
    <property type="entry name" value="Galactose-binding domain-like"/>
    <property type="match status" value="1"/>
</dbReference>
<keyword evidence="3" id="KW-0812">Transmembrane</keyword>
<keyword evidence="14" id="KW-0624">Polysaccharide degradation</keyword>
<evidence type="ECO:0000256" key="11">
    <source>
        <dbReference type="ARBA" id="ARBA00023277"/>
    </source>
</evidence>
<dbReference type="Pfam" id="PF03442">
    <property type="entry name" value="CBM_X2"/>
    <property type="match status" value="1"/>
</dbReference>
<feature type="chain" id="PRO_5008010210" description="Exo-1,3-beta-glucanase D" evidence="17">
    <location>
        <begin position="33"/>
        <end position="652"/>
    </location>
</feature>
<proteinExistence type="predicted"/>
<dbReference type="SUPFAM" id="SSF49785">
    <property type="entry name" value="Galactose-binding domain-like"/>
    <property type="match status" value="1"/>
</dbReference>
<evidence type="ECO:0000313" key="20">
    <source>
        <dbReference type="EMBL" id="BAV13034.1"/>
    </source>
</evidence>
<evidence type="ECO:0000256" key="12">
    <source>
        <dbReference type="ARBA" id="ARBA00023295"/>
    </source>
</evidence>
<sequence length="652" mass="71776">MNKYCLKVMKCLFVSVFAMLLFTLIPTNQVFAAVDETHPGYRVEGRFLYDNTGEKVILYGLNKMVIWLDKDGDPSFKEIAKTGANSVRIVWTMDGTAAELDTAISNCRAEHMIPIVELHDATGEMSKLPSLINYWIKPEVVNVIKKHQEYLLVNIGNEVGNGNVTEADFKINYETSVKQMRAAGIHVPLIIDAPTWGQNINVLQACGPYLTSVDPDKNLMYSVHMWWPYMYGHTDQEVVNEIAESVNMNLPLIVGEFGNQWEATESGKIPYKLIMEQCYKNQVGYLAWEWGPGNNPQTFLDMTTDGTFATLRDWGLEVAITDTYSVKNIAKRPASILGNLLPELPKEPLPAGNLAAGKTATASSAESTTYSASNVTDGDFGTRWASSASDPNWVYIDLGEKKEINRVIIKWEAAYATQYKIQVSDDANTWTDIYTSYSGKGQTEDISLTGSGRYVRVYGMARYNYSWPYSIFEIGIYGPESAQSASISPTVAVFDKNIEKQADLTITLSPQSNTLAAIKNGTATLVAGTDYIVSGNTLVIKKSYLASQATGTIKLTLDYNNGVDPIFTVAIGDTTPVGGPTPTIIYGDVNGDKVVNAIDFALLKKYLLGLSTLSEDTLKKVDLNQDSKVNAIDLAIFKQYILGTVTSLPVVK</sequence>
<comment type="subcellular location">
    <subcellularLocation>
        <location evidence="1">Cell membrane</location>
        <topology evidence="1">Single-pass type II membrane protein</topology>
    </subcellularLocation>
</comment>
<dbReference type="EMBL" id="AB499135">
    <property type="protein sequence ID" value="BAV13034.1"/>
    <property type="molecule type" value="Genomic_DNA"/>
</dbReference>